<accession>A0A5N6RB17</accession>
<dbReference type="OrthoDB" id="644067at2759"/>
<proteinExistence type="predicted"/>
<name>A0A5N6RB17_9ROSI</name>
<evidence type="ECO:0000256" key="2">
    <source>
        <dbReference type="ARBA" id="ARBA00023125"/>
    </source>
</evidence>
<keyword evidence="7" id="KW-1185">Reference proteome</keyword>
<protein>
    <recommendedName>
        <fullName evidence="5">BZIP domain-containing protein</fullName>
    </recommendedName>
</protein>
<feature type="region of interest" description="Disordered" evidence="4">
    <location>
        <begin position="1"/>
        <end position="39"/>
    </location>
</feature>
<keyword evidence="3" id="KW-0539">Nucleus</keyword>
<dbReference type="InterPro" id="IPR043452">
    <property type="entry name" value="BZIP46-like"/>
</dbReference>
<dbReference type="CDD" id="cd14707">
    <property type="entry name" value="bZIP_plant_BZIP46"/>
    <property type="match status" value="1"/>
</dbReference>
<dbReference type="Proteomes" id="UP000327013">
    <property type="component" value="Chromosome 5"/>
</dbReference>
<dbReference type="InterPro" id="IPR046347">
    <property type="entry name" value="bZIP_sf"/>
</dbReference>
<dbReference type="AlphaFoldDB" id="A0A5N6RB17"/>
<evidence type="ECO:0000256" key="4">
    <source>
        <dbReference type="SAM" id="MobiDB-lite"/>
    </source>
</evidence>
<dbReference type="GO" id="GO:0005634">
    <property type="term" value="C:nucleus"/>
    <property type="evidence" value="ECO:0007669"/>
    <property type="project" value="UniProtKB-SubCell"/>
</dbReference>
<sequence length="217" mass="23562">MRRPPGAINNNGGNGNSCSPSTCSSASPISPSSPVIQTPPSARQFMEEVWKDISLASLRDNSNNTLSSSIATNHRPAGFCGMIFQDFLPRSSNKVLPTVETATFLGSPAPPPATGLSLNSASDFAYLESRTPIKQNPQLPSHASVVTTPNYFVSSLNSPVGVLGSSSLFPSYCKKRVQEYGDDSRDRRHKRMIKNRESAARSRARKQEPFSLFSSFY</sequence>
<dbReference type="GO" id="GO:0003677">
    <property type="term" value="F:DNA binding"/>
    <property type="evidence" value="ECO:0007669"/>
    <property type="project" value="UniProtKB-KW"/>
</dbReference>
<dbReference type="GO" id="GO:0045893">
    <property type="term" value="P:positive regulation of DNA-templated transcription"/>
    <property type="evidence" value="ECO:0007669"/>
    <property type="project" value="InterPro"/>
</dbReference>
<feature type="domain" description="BZIP" evidence="5">
    <location>
        <begin position="190"/>
        <end position="205"/>
    </location>
</feature>
<dbReference type="GO" id="GO:0003700">
    <property type="term" value="F:DNA-binding transcription factor activity"/>
    <property type="evidence" value="ECO:0007669"/>
    <property type="project" value="InterPro"/>
</dbReference>
<evidence type="ECO:0000259" key="5">
    <source>
        <dbReference type="PROSITE" id="PS00036"/>
    </source>
</evidence>
<comment type="subcellular location">
    <subcellularLocation>
        <location evidence="1">Nucleus</location>
    </subcellularLocation>
</comment>
<organism evidence="6 7">
    <name type="scientific">Carpinus fangiana</name>
    <dbReference type="NCBI Taxonomy" id="176857"/>
    <lineage>
        <taxon>Eukaryota</taxon>
        <taxon>Viridiplantae</taxon>
        <taxon>Streptophyta</taxon>
        <taxon>Embryophyta</taxon>
        <taxon>Tracheophyta</taxon>
        <taxon>Spermatophyta</taxon>
        <taxon>Magnoliopsida</taxon>
        <taxon>eudicotyledons</taxon>
        <taxon>Gunneridae</taxon>
        <taxon>Pentapetalae</taxon>
        <taxon>rosids</taxon>
        <taxon>fabids</taxon>
        <taxon>Fagales</taxon>
        <taxon>Betulaceae</taxon>
        <taxon>Carpinus</taxon>
    </lineage>
</organism>
<evidence type="ECO:0000256" key="1">
    <source>
        <dbReference type="ARBA" id="ARBA00004123"/>
    </source>
</evidence>
<evidence type="ECO:0000313" key="7">
    <source>
        <dbReference type="Proteomes" id="UP000327013"/>
    </source>
</evidence>
<dbReference type="InterPro" id="IPR004827">
    <property type="entry name" value="bZIP"/>
</dbReference>
<dbReference type="PROSITE" id="PS00036">
    <property type="entry name" value="BZIP_BASIC"/>
    <property type="match status" value="1"/>
</dbReference>
<gene>
    <name evidence="6" type="ORF">FH972_013989</name>
</gene>
<dbReference type="PANTHER" id="PTHR22952:SF433">
    <property type="entry name" value="PROTEIN FD"/>
    <property type="match status" value="1"/>
</dbReference>
<keyword evidence="2" id="KW-0238">DNA-binding</keyword>
<evidence type="ECO:0000313" key="6">
    <source>
        <dbReference type="EMBL" id="KAE8057285.1"/>
    </source>
</evidence>
<evidence type="ECO:0000256" key="3">
    <source>
        <dbReference type="ARBA" id="ARBA00023242"/>
    </source>
</evidence>
<dbReference type="PANTHER" id="PTHR22952">
    <property type="entry name" value="CAMP-RESPONSE ELEMENT BINDING PROTEIN-RELATED"/>
    <property type="match status" value="1"/>
</dbReference>
<dbReference type="SUPFAM" id="SSF57959">
    <property type="entry name" value="Leucine zipper domain"/>
    <property type="match status" value="1"/>
</dbReference>
<dbReference type="EMBL" id="CM017325">
    <property type="protein sequence ID" value="KAE8057285.1"/>
    <property type="molecule type" value="Genomic_DNA"/>
</dbReference>
<reference evidence="6 7" key="1">
    <citation type="submission" date="2019-06" db="EMBL/GenBank/DDBJ databases">
        <title>A chromosomal-level reference genome of Carpinus fangiana (Coryloideae, Betulaceae).</title>
        <authorList>
            <person name="Yang X."/>
            <person name="Wang Z."/>
            <person name="Zhang L."/>
            <person name="Hao G."/>
            <person name="Liu J."/>
            <person name="Yang Y."/>
        </authorList>
    </citation>
    <scope>NUCLEOTIDE SEQUENCE [LARGE SCALE GENOMIC DNA]</scope>
    <source>
        <strain evidence="6">Cfa_2016G</strain>
        <tissue evidence="6">Leaf</tissue>
    </source>
</reference>
<dbReference type="Gene3D" id="1.20.5.170">
    <property type="match status" value="1"/>
</dbReference>